<organism evidence="1 2">
    <name type="scientific">Fusarium floridanum</name>
    <dbReference type="NCBI Taxonomy" id="1325733"/>
    <lineage>
        <taxon>Eukaryota</taxon>
        <taxon>Fungi</taxon>
        <taxon>Dikarya</taxon>
        <taxon>Ascomycota</taxon>
        <taxon>Pezizomycotina</taxon>
        <taxon>Sordariomycetes</taxon>
        <taxon>Hypocreomycetidae</taxon>
        <taxon>Hypocreales</taxon>
        <taxon>Nectriaceae</taxon>
        <taxon>Fusarium</taxon>
        <taxon>Fusarium solani species complex</taxon>
    </lineage>
</organism>
<protein>
    <submittedName>
        <fullName evidence="1">Uncharacterized protein</fullName>
    </submittedName>
</protein>
<sequence>MLDDLYLPAMAQSAKGWADWKALLKTLTFGNKSLSESFIRYLMRDSDLRQNGYTVNSRTLYESEPCMGRQPQGPSPPAKPTMGPDFFIYYTHFLWAYDTSHFHIGLDRFDDATVRRFAMYASCRKHELVYANPPNLDKILKTAAVDTDECVRRQLKEC</sequence>
<evidence type="ECO:0000313" key="1">
    <source>
        <dbReference type="EMBL" id="RSL53471.1"/>
    </source>
</evidence>
<keyword evidence="2" id="KW-1185">Reference proteome</keyword>
<comment type="caution">
    <text evidence="1">The sequence shown here is derived from an EMBL/GenBank/DDBJ whole genome shotgun (WGS) entry which is preliminary data.</text>
</comment>
<gene>
    <name evidence="1" type="ORF">CEP51_014885</name>
</gene>
<accession>A0A428PK94</accession>
<reference evidence="1 2" key="1">
    <citation type="submission" date="2017-06" db="EMBL/GenBank/DDBJ databases">
        <title>Comparative genomic analysis of Ambrosia Fusariam Clade fungi.</title>
        <authorList>
            <person name="Stajich J.E."/>
            <person name="Carrillo J."/>
            <person name="Kijimoto T."/>
            <person name="Eskalen A."/>
            <person name="O'Donnell K."/>
            <person name="Kasson M."/>
        </authorList>
    </citation>
    <scope>NUCLEOTIDE SEQUENCE [LARGE SCALE GENOMIC DNA]</scope>
    <source>
        <strain evidence="1 2">NRRL62606</strain>
    </source>
</reference>
<proteinExistence type="predicted"/>
<evidence type="ECO:0000313" key="2">
    <source>
        <dbReference type="Proteomes" id="UP000287972"/>
    </source>
</evidence>
<name>A0A428PK94_9HYPO</name>
<dbReference type="EMBL" id="NKCL01000733">
    <property type="protein sequence ID" value="RSL53471.1"/>
    <property type="molecule type" value="Genomic_DNA"/>
</dbReference>
<dbReference type="AlphaFoldDB" id="A0A428PK94"/>
<dbReference type="Proteomes" id="UP000287972">
    <property type="component" value="Unassembled WGS sequence"/>
</dbReference>